<gene>
    <name evidence="5" type="ORF">SAMN02949497_0835</name>
</gene>
<protein>
    <submittedName>
        <fullName evidence="5">3-oxoacyl-[acyl-carrier-protein] reductase</fullName>
    </submittedName>
</protein>
<reference evidence="5 6" key="1">
    <citation type="submission" date="2016-12" db="EMBL/GenBank/DDBJ databases">
        <authorList>
            <person name="Song W.-J."/>
            <person name="Kurnit D.M."/>
        </authorList>
    </citation>
    <scope>NUCLEOTIDE SEQUENCE [LARGE SCALE GENOMIC DNA]</scope>
    <source>
        <strain evidence="5 6">175</strain>
    </source>
</reference>
<dbReference type="NCBIfam" id="TIGR01829">
    <property type="entry name" value="AcAcCoA_reduct"/>
    <property type="match status" value="1"/>
</dbReference>
<dbReference type="EMBL" id="FXAM01000001">
    <property type="protein sequence ID" value="SMF93548.1"/>
    <property type="molecule type" value="Genomic_DNA"/>
</dbReference>
<evidence type="ECO:0000259" key="4">
    <source>
        <dbReference type="SMART" id="SM00822"/>
    </source>
</evidence>
<proteinExistence type="inferred from homology"/>
<dbReference type="Gene3D" id="3.40.50.720">
    <property type="entry name" value="NAD(P)-binding Rossmann-like Domain"/>
    <property type="match status" value="1"/>
</dbReference>
<dbReference type="NCBIfam" id="NF009464">
    <property type="entry name" value="PRK12824.1"/>
    <property type="match status" value="1"/>
</dbReference>
<sequence>MSGRVAVVTGGTGTIGTEVCKHLGAAGHRVVALCLPGTPDCVPDTWEAARKAEGYDMRVVGCDVADYEDTAQAFAQIEADIGPVDILVNAAGITRDATLRKMDPKQWREVIAANLDSVFNTTRCAFPGMMDRGFGRIVNISSVNGMKGQFGQANYAASKAGIHGFTMSAAREGARKGVTVNTVSPGYIESPMIMAVPEEHRAKIMAEIPVGRFGKPAEIGRLIAFLTADESGFITGAEIAINGGQHMQ</sequence>
<dbReference type="PRINTS" id="PR00081">
    <property type="entry name" value="GDHRDH"/>
</dbReference>
<dbReference type="InterPro" id="IPR050259">
    <property type="entry name" value="SDR"/>
</dbReference>
<name>A0A1Y6CSF6_9GAMM</name>
<evidence type="ECO:0000313" key="5">
    <source>
        <dbReference type="EMBL" id="SMF93548.1"/>
    </source>
</evidence>
<dbReference type="InterPro" id="IPR011283">
    <property type="entry name" value="Acetoacetyl-CoA_reductase"/>
</dbReference>
<feature type="domain" description="Ketoreductase" evidence="4">
    <location>
        <begin position="4"/>
        <end position="186"/>
    </location>
</feature>
<keyword evidence="6" id="KW-1185">Reference proteome</keyword>
<evidence type="ECO:0000256" key="2">
    <source>
        <dbReference type="ARBA" id="ARBA00023002"/>
    </source>
</evidence>
<dbReference type="AlphaFoldDB" id="A0A1Y6CSF6"/>
<dbReference type="PRINTS" id="PR00080">
    <property type="entry name" value="SDRFAMILY"/>
</dbReference>
<dbReference type="PANTHER" id="PTHR42879">
    <property type="entry name" value="3-OXOACYL-(ACYL-CARRIER-PROTEIN) REDUCTASE"/>
    <property type="match status" value="1"/>
</dbReference>
<keyword evidence="2" id="KW-0560">Oxidoreductase</keyword>
<dbReference type="InterPro" id="IPR036291">
    <property type="entry name" value="NAD(P)-bd_dom_sf"/>
</dbReference>
<evidence type="ECO:0000256" key="3">
    <source>
        <dbReference type="RuleBase" id="RU000363"/>
    </source>
</evidence>
<dbReference type="FunFam" id="3.40.50.720:FF:000173">
    <property type="entry name" value="3-oxoacyl-[acyl-carrier protein] reductase"/>
    <property type="match status" value="1"/>
</dbReference>
<dbReference type="GO" id="GO:0032787">
    <property type="term" value="P:monocarboxylic acid metabolic process"/>
    <property type="evidence" value="ECO:0007669"/>
    <property type="project" value="UniProtKB-ARBA"/>
</dbReference>
<dbReference type="NCBIfam" id="NF009466">
    <property type="entry name" value="PRK12826.1-2"/>
    <property type="match status" value="1"/>
</dbReference>
<evidence type="ECO:0000313" key="6">
    <source>
        <dbReference type="Proteomes" id="UP000192923"/>
    </source>
</evidence>
<dbReference type="InterPro" id="IPR057326">
    <property type="entry name" value="KR_dom"/>
</dbReference>
<dbReference type="OrthoDB" id="9804774at2"/>
<dbReference type="PANTHER" id="PTHR42879:SF2">
    <property type="entry name" value="3-OXOACYL-[ACYL-CARRIER-PROTEIN] REDUCTASE FABG"/>
    <property type="match status" value="1"/>
</dbReference>
<dbReference type="Proteomes" id="UP000192923">
    <property type="component" value="Unassembled WGS sequence"/>
</dbReference>
<dbReference type="PROSITE" id="PS00061">
    <property type="entry name" value="ADH_SHORT"/>
    <property type="match status" value="1"/>
</dbReference>
<dbReference type="InterPro" id="IPR002347">
    <property type="entry name" value="SDR_fam"/>
</dbReference>
<dbReference type="SMART" id="SM00822">
    <property type="entry name" value="PKS_KR"/>
    <property type="match status" value="1"/>
</dbReference>
<dbReference type="GO" id="GO:0018454">
    <property type="term" value="F:acetoacetyl-CoA reductase activity"/>
    <property type="evidence" value="ECO:0007669"/>
    <property type="project" value="InterPro"/>
</dbReference>
<dbReference type="Pfam" id="PF00106">
    <property type="entry name" value="adh_short"/>
    <property type="match status" value="1"/>
</dbReference>
<accession>A0A1Y6CSF6</accession>
<dbReference type="InterPro" id="IPR020904">
    <property type="entry name" value="Sc_DH/Rdtase_CS"/>
</dbReference>
<dbReference type="GO" id="GO:0042619">
    <property type="term" value="P:poly-hydroxybutyrate biosynthetic process"/>
    <property type="evidence" value="ECO:0007669"/>
    <property type="project" value="InterPro"/>
</dbReference>
<organism evidence="5 6">
    <name type="scientific">Methylomagnum ishizawai</name>
    <dbReference type="NCBI Taxonomy" id="1760988"/>
    <lineage>
        <taxon>Bacteria</taxon>
        <taxon>Pseudomonadati</taxon>
        <taxon>Pseudomonadota</taxon>
        <taxon>Gammaproteobacteria</taxon>
        <taxon>Methylococcales</taxon>
        <taxon>Methylococcaceae</taxon>
        <taxon>Methylomagnum</taxon>
    </lineage>
</organism>
<evidence type="ECO:0000256" key="1">
    <source>
        <dbReference type="ARBA" id="ARBA00006484"/>
    </source>
</evidence>
<dbReference type="GO" id="GO:0005737">
    <property type="term" value="C:cytoplasm"/>
    <property type="evidence" value="ECO:0007669"/>
    <property type="project" value="InterPro"/>
</dbReference>
<dbReference type="RefSeq" id="WP_085210226.1">
    <property type="nucleotide sequence ID" value="NZ_FXAM01000001.1"/>
</dbReference>
<comment type="similarity">
    <text evidence="1 3">Belongs to the short-chain dehydrogenases/reductases (SDR) family.</text>
</comment>
<dbReference type="SUPFAM" id="SSF51735">
    <property type="entry name" value="NAD(P)-binding Rossmann-fold domains"/>
    <property type="match status" value="1"/>
</dbReference>
<dbReference type="STRING" id="1760988.SAMN02949497_0835"/>